<organism evidence="2 3">
    <name type="scientific">Mycobacterium persicum</name>
    <dbReference type="NCBI Taxonomy" id="1487726"/>
    <lineage>
        <taxon>Bacteria</taxon>
        <taxon>Bacillati</taxon>
        <taxon>Actinomycetota</taxon>
        <taxon>Actinomycetes</taxon>
        <taxon>Mycobacteriales</taxon>
        <taxon>Mycobacteriaceae</taxon>
        <taxon>Mycobacterium</taxon>
    </lineage>
</organism>
<feature type="domain" description="DUF2510" evidence="1">
    <location>
        <begin position="187"/>
        <end position="212"/>
    </location>
</feature>
<dbReference type="RefSeq" id="WP_142995164.1">
    <property type="nucleotide sequence ID" value="NZ_MWKV01000001.1"/>
</dbReference>
<dbReference type="AlphaFoldDB" id="A0AB38UWK9"/>
<evidence type="ECO:0000313" key="2">
    <source>
        <dbReference type="EMBL" id="VAZ84900.1"/>
    </source>
</evidence>
<reference evidence="2 3" key="1">
    <citation type="submission" date="2018-09" db="EMBL/GenBank/DDBJ databases">
        <authorList>
            <person name="Tagini F."/>
        </authorList>
    </citation>
    <scope>NUCLEOTIDE SEQUENCE [LARGE SCALE GENOMIC DNA]</scope>
    <source>
        <strain evidence="2 3">MK42</strain>
    </source>
</reference>
<evidence type="ECO:0000259" key="1">
    <source>
        <dbReference type="Pfam" id="PF10708"/>
    </source>
</evidence>
<sequence>MKDAVWFLLITAIGIPVGGSISSYISARFNRTTSQETALLAAMQRRRDAEIAQLRDALAHLMDVATAVQSYVWFVDKDIRLPASIPEEDFKKTGDFFKNAVFAAQRLRAIARIMPSDELSDLYVAVEKLIMKVVRGNQNANAPDPWHEDLRTQPDTLTRAINATTDEIKRLYETYPAELRSRLPRPAGWYHDPYQPWAQRYWDGQEWTEHTAS</sequence>
<dbReference type="InterPro" id="IPR018929">
    <property type="entry name" value="DUF2510"/>
</dbReference>
<gene>
    <name evidence="2" type="ORF">LAUMK42_03728</name>
</gene>
<comment type="caution">
    <text evidence="2">The sequence shown here is derived from an EMBL/GenBank/DDBJ whole genome shotgun (WGS) entry which is preliminary data.</text>
</comment>
<name>A0AB38UWK9_9MYCO</name>
<dbReference type="Pfam" id="PF10708">
    <property type="entry name" value="DUF2510"/>
    <property type="match status" value="1"/>
</dbReference>
<evidence type="ECO:0000313" key="3">
    <source>
        <dbReference type="Proteomes" id="UP000279331"/>
    </source>
</evidence>
<accession>A0AB38UWK9</accession>
<dbReference type="Proteomes" id="UP000279331">
    <property type="component" value="Unassembled WGS sequence"/>
</dbReference>
<protein>
    <recommendedName>
        <fullName evidence="1">DUF2510 domain-containing protein</fullName>
    </recommendedName>
</protein>
<dbReference type="EMBL" id="UPHL01000104">
    <property type="protein sequence ID" value="VAZ84900.1"/>
    <property type="molecule type" value="Genomic_DNA"/>
</dbReference>
<proteinExistence type="predicted"/>